<dbReference type="STRING" id="35525.A0A164FG60"/>
<dbReference type="AlphaFoldDB" id="A0A164FG60"/>
<proteinExistence type="predicted"/>
<keyword evidence="2" id="KW-1185">Reference proteome</keyword>
<keyword evidence="1" id="KW-0282">Flagellum</keyword>
<gene>
    <name evidence="1" type="ORF">APZ42_007180</name>
</gene>
<keyword evidence="1" id="KW-0969">Cilium</keyword>
<evidence type="ECO:0000313" key="1">
    <source>
        <dbReference type="EMBL" id="KZR97767.1"/>
    </source>
</evidence>
<sequence length="119" mass="13993">QTDIPFDKLCIPARPCVNGALKEQAKEWVLAVSLDQRIEQLDERRVYEACLINWKKSSDPPATPCVLTGYPVLRQPVKFPAQRKETNREDWNRFLVAVKRWPDNRQLHETLDFIEKWCS</sequence>
<dbReference type="EMBL" id="LRGB01020214">
    <property type="protein sequence ID" value="KZR97767.1"/>
    <property type="molecule type" value="Genomic_DNA"/>
</dbReference>
<organism evidence="1 2">
    <name type="scientific">Daphnia magna</name>
    <dbReference type="NCBI Taxonomy" id="35525"/>
    <lineage>
        <taxon>Eukaryota</taxon>
        <taxon>Metazoa</taxon>
        <taxon>Ecdysozoa</taxon>
        <taxon>Arthropoda</taxon>
        <taxon>Crustacea</taxon>
        <taxon>Branchiopoda</taxon>
        <taxon>Diplostraca</taxon>
        <taxon>Cladocera</taxon>
        <taxon>Anomopoda</taxon>
        <taxon>Daphniidae</taxon>
        <taxon>Daphnia</taxon>
    </lineage>
</organism>
<protein>
    <submittedName>
        <fullName evidence="1">Intraflagellar transport protein 172</fullName>
    </submittedName>
</protein>
<dbReference type="Proteomes" id="UP000076858">
    <property type="component" value="Unassembled WGS sequence"/>
</dbReference>
<keyword evidence="1" id="KW-0966">Cell projection</keyword>
<comment type="caution">
    <text evidence="1">The sequence shown here is derived from an EMBL/GenBank/DDBJ whole genome shotgun (WGS) entry which is preliminary data.</text>
</comment>
<accession>A0A164FG60</accession>
<reference evidence="1 2" key="1">
    <citation type="submission" date="2016-03" db="EMBL/GenBank/DDBJ databases">
        <title>EvidentialGene: Evidence-directed Construction of Genes on Genomes.</title>
        <authorList>
            <person name="Gilbert D.G."/>
            <person name="Choi J.-H."/>
            <person name="Mockaitis K."/>
            <person name="Colbourne J."/>
            <person name="Pfrender M."/>
        </authorList>
    </citation>
    <scope>NUCLEOTIDE SEQUENCE [LARGE SCALE GENOMIC DNA]</scope>
    <source>
        <strain evidence="1 2">Xinb3</strain>
        <tissue evidence="1">Complete organism</tissue>
    </source>
</reference>
<dbReference type="OrthoDB" id="2186662at2759"/>
<name>A0A164FG60_9CRUS</name>
<evidence type="ECO:0000313" key="2">
    <source>
        <dbReference type="Proteomes" id="UP000076858"/>
    </source>
</evidence>
<feature type="non-terminal residue" evidence="1">
    <location>
        <position position="1"/>
    </location>
</feature>